<evidence type="ECO:0000313" key="2">
    <source>
        <dbReference type="Proteomes" id="UP000789738"/>
    </source>
</evidence>
<organism evidence="1 2">
    <name type="scientific">Clostridium neonatale</name>
    <dbReference type="NCBI Taxonomy" id="137838"/>
    <lineage>
        <taxon>Bacteria</taxon>
        <taxon>Bacillati</taxon>
        <taxon>Bacillota</taxon>
        <taxon>Clostridia</taxon>
        <taxon>Eubacteriales</taxon>
        <taxon>Clostridiaceae</taxon>
        <taxon>Clostridium</taxon>
    </lineage>
</organism>
<reference evidence="1" key="1">
    <citation type="submission" date="2021-10" db="EMBL/GenBank/DDBJ databases">
        <authorList>
            <person name="Mesa V."/>
        </authorList>
    </citation>
    <scope>NUCLEOTIDE SEQUENCE</scope>
    <source>
        <strain evidence="1">CC3_PB</strain>
    </source>
</reference>
<accession>A0AA86MHU2</accession>
<dbReference type="Proteomes" id="UP000789738">
    <property type="component" value="Unassembled WGS sequence"/>
</dbReference>
<evidence type="ECO:0000313" key="1">
    <source>
        <dbReference type="EMBL" id="CAG9710435.1"/>
    </source>
</evidence>
<name>A0AA86MHU2_9CLOT</name>
<sequence>MLIILENFIHKNRLKMLKYVFMFPKDFIKNGSALKTLLDNMKQDFFKI</sequence>
<dbReference type="EMBL" id="CAKJVE010000004">
    <property type="protein sequence ID" value="CAG9710435.1"/>
    <property type="molecule type" value="Genomic_DNA"/>
</dbReference>
<proteinExistence type="predicted"/>
<protein>
    <submittedName>
        <fullName evidence="1">Uncharacterized protein</fullName>
    </submittedName>
</protein>
<gene>
    <name evidence="1" type="ORF">CNEO_44767</name>
</gene>
<comment type="caution">
    <text evidence="1">The sequence shown here is derived from an EMBL/GenBank/DDBJ whole genome shotgun (WGS) entry which is preliminary data.</text>
</comment>
<dbReference type="AlphaFoldDB" id="A0AA86MHU2"/>